<name>A0AAD7BLM7_9AGAR</name>
<comment type="caution">
    <text evidence="1">The sequence shown here is derived from an EMBL/GenBank/DDBJ whole genome shotgun (WGS) entry which is preliminary data.</text>
</comment>
<evidence type="ECO:0000313" key="1">
    <source>
        <dbReference type="EMBL" id="KAJ7624695.1"/>
    </source>
</evidence>
<protein>
    <submittedName>
        <fullName evidence="1">Uncharacterized protein</fullName>
    </submittedName>
</protein>
<accession>A0AAD7BLM7</accession>
<dbReference type="Proteomes" id="UP001221142">
    <property type="component" value="Unassembled WGS sequence"/>
</dbReference>
<dbReference type="EMBL" id="JARKIF010000013">
    <property type="protein sequence ID" value="KAJ7624695.1"/>
    <property type="molecule type" value="Genomic_DNA"/>
</dbReference>
<sequence>MPLLTSITHTHIHGRSLRRSPAESGSLLAHTPQSTSAGRVLPCLSCFLICELLFREPVIFKRGEEYTLIPPDQYARVSRPSRALNITSHLKLWQLVPGMKANGLSIRSSQRSCTRNSNVLKVKSHLPVRKLRLGTKVVACDRSRNCHDYLPLEDGEVCLSAPTEFIKSSSVHSQDFGLS</sequence>
<gene>
    <name evidence="1" type="ORF">FB45DRAFT_86016</name>
</gene>
<reference evidence="1" key="1">
    <citation type="submission" date="2023-03" db="EMBL/GenBank/DDBJ databases">
        <title>Massive genome expansion in bonnet fungi (Mycena s.s.) driven by repeated elements and novel gene families across ecological guilds.</title>
        <authorList>
            <consortium name="Lawrence Berkeley National Laboratory"/>
            <person name="Harder C.B."/>
            <person name="Miyauchi S."/>
            <person name="Viragh M."/>
            <person name="Kuo A."/>
            <person name="Thoen E."/>
            <person name="Andreopoulos B."/>
            <person name="Lu D."/>
            <person name="Skrede I."/>
            <person name="Drula E."/>
            <person name="Henrissat B."/>
            <person name="Morin E."/>
            <person name="Kohler A."/>
            <person name="Barry K."/>
            <person name="LaButti K."/>
            <person name="Morin E."/>
            <person name="Salamov A."/>
            <person name="Lipzen A."/>
            <person name="Mereny Z."/>
            <person name="Hegedus B."/>
            <person name="Baldrian P."/>
            <person name="Stursova M."/>
            <person name="Weitz H."/>
            <person name="Taylor A."/>
            <person name="Grigoriev I.V."/>
            <person name="Nagy L.G."/>
            <person name="Martin F."/>
            <person name="Kauserud H."/>
        </authorList>
    </citation>
    <scope>NUCLEOTIDE SEQUENCE</scope>
    <source>
        <strain evidence="1">9284</strain>
    </source>
</reference>
<keyword evidence="2" id="KW-1185">Reference proteome</keyword>
<organism evidence="1 2">
    <name type="scientific">Roridomyces roridus</name>
    <dbReference type="NCBI Taxonomy" id="1738132"/>
    <lineage>
        <taxon>Eukaryota</taxon>
        <taxon>Fungi</taxon>
        <taxon>Dikarya</taxon>
        <taxon>Basidiomycota</taxon>
        <taxon>Agaricomycotina</taxon>
        <taxon>Agaricomycetes</taxon>
        <taxon>Agaricomycetidae</taxon>
        <taxon>Agaricales</taxon>
        <taxon>Marasmiineae</taxon>
        <taxon>Mycenaceae</taxon>
        <taxon>Roridomyces</taxon>
    </lineage>
</organism>
<dbReference type="AlphaFoldDB" id="A0AAD7BLM7"/>
<proteinExistence type="predicted"/>
<evidence type="ECO:0000313" key="2">
    <source>
        <dbReference type="Proteomes" id="UP001221142"/>
    </source>
</evidence>